<proteinExistence type="predicted"/>
<sequence length="848" mass="99028">MYQRYLNSFIKKSQSDLAPKTSYKDSTKTYTTENSNEIAKHAHSSANSNDHISRFTYDDFLYSNKVFESIPRDYDENFDIGSTQVDENLIHKFEEISSRYQKSIKIDSLCDMFYSWADITNTLLNSREIMESKVESNQISRIFKKLSQHIKARYDFIDFNKNPQHSLHKRDLSELTNFNFSNLVQTTEESKISKDISLYSGHTGDFDHVYNHSSFHVNNDSINLPSPAIIGLGSNLNSHHNIQDDTFESNSRFISPESHGYMENLSQRHRFKLQNAIQVKSFMKWKAKSSKLVNTLVNFSHDGSDALPLKKIHKYFHFWRRMSISLKLNRDQSISFSSDTQSLQDHVSISHVLKDSYNDSVYIDNYRQNFSSDNHHINQMRSFSDNTDSIINFSIITGKSGDIPESILNHSVSFNQRYHHNKMRPGNDPEIKISYDKARNDHNMQSKSNSFFYTGSELIKYQDQMFNEAESLYHNRLMRRVFTQFVKICNDIFLLKSSNPYKTIELNDFCEKIEEKQNPGYMSFFDNEDYNIKKTYDLVPKNFFQDKSGNASIFQARNLERLKAIEDNSINSVYKSLSIKKPIKIKNNSFFIDNNTLEKRNLSISDTKDKIILDIVKSSINILKKEPDPDFIQLFHSNYIHGPTISLNQNENVQLDLKKNINPHPITFFNDIASNLGNISALNENNNKIINKQINARELEGVYNAEKSLTIFKEKRDVLDDNEIVIEPDFFSNRKVLRICFLFWVHRSSISNLVKYRENNSSAYKTYLNSLNIDSGFRYFGPFIKYFIWSSKNEIIIKDSKVITKSSSKNKADNLYKKILMLRALSLWKTTCFKSNDLFYIRSIDANK</sequence>
<dbReference type="EMBL" id="LSSN01000395">
    <property type="protein sequence ID" value="OMJ24170.1"/>
    <property type="molecule type" value="Genomic_DNA"/>
</dbReference>
<accession>A0A1R1YBD5</accession>
<dbReference type="AlphaFoldDB" id="A0A1R1YBD5"/>
<name>A0A1R1YBD5_9FUNG</name>
<evidence type="ECO:0000313" key="2">
    <source>
        <dbReference type="Proteomes" id="UP000187283"/>
    </source>
</evidence>
<evidence type="ECO:0000313" key="1">
    <source>
        <dbReference type="EMBL" id="OMJ24170.1"/>
    </source>
</evidence>
<protein>
    <submittedName>
        <fullName evidence="1">Uncharacterized protein</fullName>
    </submittedName>
</protein>
<comment type="caution">
    <text evidence="1">The sequence shown here is derived from an EMBL/GenBank/DDBJ whole genome shotgun (WGS) entry which is preliminary data.</text>
</comment>
<keyword evidence="2" id="KW-1185">Reference proteome</keyword>
<reference evidence="1 2" key="1">
    <citation type="submission" date="2017-01" db="EMBL/GenBank/DDBJ databases">
        <authorList>
            <person name="Mah S.A."/>
            <person name="Swanson W.J."/>
            <person name="Moy G.W."/>
            <person name="Vacquier V.D."/>
        </authorList>
    </citation>
    <scope>NUCLEOTIDE SEQUENCE [LARGE SCALE GENOMIC DNA]</scope>
    <source>
        <strain evidence="1 2">GSMNP</strain>
    </source>
</reference>
<organism evidence="1 2">
    <name type="scientific">Smittium culicis</name>
    <dbReference type="NCBI Taxonomy" id="133412"/>
    <lineage>
        <taxon>Eukaryota</taxon>
        <taxon>Fungi</taxon>
        <taxon>Fungi incertae sedis</taxon>
        <taxon>Zoopagomycota</taxon>
        <taxon>Kickxellomycotina</taxon>
        <taxon>Harpellomycetes</taxon>
        <taxon>Harpellales</taxon>
        <taxon>Legeriomycetaceae</taxon>
        <taxon>Smittium</taxon>
    </lineage>
</organism>
<gene>
    <name evidence="1" type="ORF">AYI70_g1765</name>
</gene>
<dbReference type="OrthoDB" id="10461461at2759"/>
<dbReference type="Proteomes" id="UP000187283">
    <property type="component" value="Unassembled WGS sequence"/>
</dbReference>